<sequence length="448" mass="48456">MATSHRWAKVAVAALASVGMIVPLAACGSESGGSDGAGSGESAASDGPVTIEWWGADQGQQEQADLFNKSQDKIKVEYKKMANGDKTEESVVNAVKAGNAPDLFTANMDSSISLLADGTIQDIAQYKPDLSDLNQNVVDSFKVGDQLAVIPYKASPQFMIVNQKTFDDNGVTVPTTWDELIQAGKDLKAKDPDVKILNLAGEDPSTIVLLAQQFGAKWYSIKGDKWVIDINGKESKKAVDYLQQVVDDDMFSRKTFIEWDALMQFFQSGDLAIIPTSTWQLSAYQANFQNSLGDWRAYDWPKESADSDVVSPLNATGNAIPKGAKHPEAAVEFATWLATDDDALRIAADPDKGSGAFPAVKDPSAFVEGTIPDKLIGDREGAAKVIEKSAETVAPYSTGVNWAPMFKQLTDQWAKFLNKEVTGEQMLDAIQKWTLDDLKQKGINAEAA</sequence>
<dbReference type="Gene3D" id="3.40.190.10">
    <property type="entry name" value="Periplasmic binding protein-like II"/>
    <property type="match status" value="1"/>
</dbReference>
<dbReference type="Proteomes" id="UP000710815">
    <property type="component" value="Unassembled WGS sequence"/>
</dbReference>
<proteinExistence type="predicted"/>
<dbReference type="SUPFAM" id="SSF53850">
    <property type="entry name" value="Periplasmic binding protein-like II"/>
    <property type="match status" value="1"/>
</dbReference>
<feature type="chain" id="PRO_5046584461" evidence="1">
    <location>
        <begin position="26"/>
        <end position="448"/>
    </location>
</feature>
<comment type="caution">
    <text evidence="2">The sequence shown here is derived from an EMBL/GenBank/DDBJ whole genome shotgun (WGS) entry which is preliminary data.</text>
</comment>
<dbReference type="PANTHER" id="PTHR43649">
    <property type="entry name" value="ARABINOSE-BINDING PROTEIN-RELATED"/>
    <property type="match status" value="1"/>
</dbReference>
<keyword evidence="3" id="KW-1185">Reference proteome</keyword>
<dbReference type="EMBL" id="JAFEJT020000026">
    <property type="protein sequence ID" value="MCH9276069.1"/>
    <property type="molecule type" value="Genomic_DNA"/>
</dbReference>
<evidence type="ECO:0000313" key="2">
    <source>
        <dbReference type="EMBL" id="MCH9276069.1"/>
    </source>
</evidence>
<name>A0ABS9VVF6_9BIFI</name>
<reference evidence="2 3" key="2">
    <citation type="journal article" date="2021" name="Syst. Appl. Microbiol.">
        <title>Phylogenetic classification of ten novel species belonging to the genus Bifidobacterium comprising B. phasiani sp. nov., B. pongonis sp. nov., B. saguinibicoloris sp. nov., B. colobi sp. nov., B. simiiventris sp. nov., B. santillanense sp. nov., B. miconis sp. nov., B. amazonense sp. nov., B. pluvialisilvae sp. nov., and B. miconisargentati sp. nov.</title>
        <authorList>
            <person name="Lugli G.A."/>
            <person name="Calvete-Torre I."/>
            <person name="Alessandri G."/>
            <person name="Milani C."/>
            <person name="Turroni F."/>
            <person name="Laiolo P."/>
            <person name="Ossiprandi M.C."/>
            <person name="Margolles A."/>
            <person name="Ruiz L."/>
            <person name="Ventura M."/>
        </authorList>
    </citation>
    <scope>NUCLEOTIDE SEQUENCE [LARGE SCALE GENOMIC DNA]</scope>
    <source>
        <strain evidence="2 3">MA1</strain>
    </source>
</reference>
<dbReference type="InterPro" id="IPR006059">
    <property type="entry name" value="SBP"/>
</dbReference>
<reference evidence="2 3" key="1">
    <citation type="journal article" date="2021" name="Environ. Microbiol.">
        <title>Genetic insights into the dark matter of the mammalian gut microbiota through targeted genome reconstruction.</title>
        <authorList>
            <person name="Lugli G.A."/>
            <person name="Alessandri G."/>
            <person name="Milani C."/>
            <person name="Viappiani A."/>
            <person name="Fontana F."/>
            <person name="Tarracchini C."/>
            <person name="Mancabelli L."/>
            <person name="Argentini C."/>
            <person name="Ruiz L."/>
            <person name="Margolles A."/>
            <person name="van Sinderen D."/>
            <person name="Turroni F."/>
            <person name="Ventura M."/>
        </authorList>
    </citation>
    <scope>NUCLEOTIDE SEQUENCE [LARGE SCALE GENOMIC DNA]</scope>
    <source>
        <strain evidence="2 3">MA1</strain>
    </source>
</reference>
<dbReference type="RefSeq" id="WP_241513772.1">
    <property type="nucleotide sequence ID" value="NZ_JAFEJT020000026.1"/>
</dbReference>
<dbReference type="PANTHER" id="PTHR43649:SF12">
    <property type="entry name" value="DIACETYLCHITOBIOSE BINDING PROTEIN DASA"/>
    <property type="match status" value="1"/>
</dbReference>
<keyword evidence="1" id="KW-0732">Signal</keyword>
<organism evidence="2 3">
    <name type="scientific">Bifidobacterium amazonense</name>
    <dbReference type="NCBI Taxonomy" id="2809027"/>
    <lineage>
        <taxon>Bacteria</taxon>
        <taxon>Bacillati</taxon>
        <taxon>Actinomycetota</taxon>
        <taxon>Actinomycetes</taxon>
        <taxon>Bifidobacteriales</taxon>
        <taxon>Bifidobacteriaceae</taxon>
        <taxon>Bifidobacterium</taxon>
    </lineage>
</organism>
<dbReference type="Pfam" id="PF01547">
    <property type="entry name" value="SBP_bac_1"/>
    <property type="match status" value="1"/>
</dbReference>
<feature type="signal peptide" evidence="1">
    <location>
        <begin position="1"/>
        <end position="25"/>
    </location>
</feature>
<accession>A0ABS9VVF6</accession>
<evidence type="ECO:0000313" key="3">
    <source>
        <dbReference type="Proteomes" id="UP000710815"/>
    </source>
</evidence>
<dbReference type="InterPro" id="IPR050490">
    <property type="entry name" value="Bact_solute-bd_prot1"/>
</dbReference>
<protein>
    <submittedName>
        <fullName evidence="2">Extracellular solute-binding protein</fullName>
    </submittedName>
</protein>
<gene>
    <name evidence="2" type="ORF">JS533_007255</name>
</gene>
<evidence type="ECO:0000256" key="1">
    <source>
        <dbReference type="SAM" id="SignalP"/>
    </source>
</evidence>